<dbReference type="EMBL" id="VSSQ01103604">
    <property type="protein sequence ID" value="MPN44470.1"/>
    <property type="molecule type" value="Genomic_DNA"/>
</dbReference>
<dbReference type="SUPFAM" id="SSF55804">
    <property type="entry name" value="Phoshotransferase/anion transport protein"/>
    <property type="match status" value="1"/>
</dbReference>
<dbReference type="PROSITE" id="PS51094">
    <property type="entry name" value="PTS_EIIA_TYPE_2"/>
    <property type="match status" value="1"/>
</dbReference>
<dbReference type="Pfam" id="PF00359">
    <property type="entry name" value="PTS_EIIA_2"/>
    <property type="match status" value="1"/>
</dbReference>
<proteinExistence type="predicted"/>
<accession>A0A645HZW8</accession>
<dbReference type="InterPro" id="IPR002178">
    <property type="entry name" value="PTS_EIIA_type-2_dom"/>
</dbReference>
<reference evidence="2" key="1">
    <citation type="submission" date="2019-08" db="EMBL/GenBank/DDBJ databases">
        <authorList>
            <person name="Kucharzyk K."/>
            <person name="Murdoch R.W."/>
            <person name="Higgins S."/>
            <person name="Loffler F."/>
        </authorList>
    </citation>
    <scope>NUCLEOTIDE SEQUENCE</scope>
</reference>
<feature type="domain" description="PTS EIIA type-2" evidence="1">
    <location>
        <begin position="1"/>
        <end position="136"/>
    </location>
</feature>
<comment type="caution">
    <text evidence="2">The sequence shown here is derived from an EMBL/GenBank/DDBJ whole genome shotgun (WGS) entry which is preliminary data.</text>
</comment>
<protein>
    <submittedName>
        <fullName evidence="2">PTS system 2-O-alpha-mannosyl-D-glycerate-specific EIIABC component</fullName>
    </submittedName>
</protein>
<dbReference type="PANTHER" id="PTHR47738">
    <property type="entry name" value="PTS SYSTEM FRUCTOSE-LIKE EIIA COMPONENT-RELATED"/>
    <property type="match status" value="1"/>
</dbReference>
<gene>
    <name evidence="2" type="primary">mngA</name>
    <name evidence="2" type="ORF">SDC9_192035</name>
</gene>
<dbReference type="AlphaFoldDB" id="A0A645HZW8"/>
<dbReference type="InterPro" id="IPR016152">
    <property type="entry name" value="PTrfase/Anion_transptr"/>
</dbReference>
<name>A0A645HZW8_9ZZZZ</name>
<evidence type="ECO:0000259" key="1">
    <source>
        <dbReference type="PROSITE" id="PS51094"/>
    </source>
</evidence>
<dbReference type="Gene3D" id="3.40.930.10">
    <property type="entry name" value="Mannitol-specific EII, Chain A"/>
    <property type="match status" value="1"/>
</dbReference>
<dbReference type="InterPro" id="IPR051541">
    <property type="entry name" value="PTS_SugarTrans_NitroReg"/>
</dbReference>
<dbReference type="PANTHER" id="PTHR47738:SF2">
    <property type="entry name" value="PTS SYSTEM FRUCTOSE-LIKE EIIA COMPONENT"/>
    <property type="match status" value="1"/>
</dbReference>
<sequence length="140" mass="16281">MNDNCILIEKKLNTKEEVLDKIVHQLIKESYVTSDFLLSVYKREAFLPTYLKGGLAIPHGETQYITKSVIHITKLDKPICWDGENMVDFIFMIAIDEDHRMAFEELFQRVREPAFIDLLKSAKTSKEILSKFLDNTVLDK</sequence>
<evidence type="ECO:0000313" key="2">
    <source>
        <dbReference type="EMBL" id="MPN44470.1"/>
    </source>
</evidence>
<dbReference type="CDD" id="cd00211">
    <property type="entry name" value="PTS_IIA_fru"/>
    <property type="match status" value="1"/>
</dbReference>
<organism evidence="2">
    <name type="scientific">bioreactor metagenome</name>
    <dbReference type="NCBI Taxonomy" id="1076179"/>
    <lineage>
        <taxon>unclassified sequences</taxon>
        <taxon>metagenomes</taxon>
        <taxon>ecological metagenomes</taxon>
    </lineage>
</organism>